<keyword evidence="4" id="KW-1185">Reference proteome</keyword>
<evidence type="ECO:0000313" key="4">
    <source>
        <dbReference type="Proteomes" id="UP000191257"/>
    </source>
</evidence>
<dbReference type="EMBL" id="CP044079">
    <property type="protein sequence ID" value="QEU06685.1"/>
    <property type="molecule type" value="Genomic_DNA"/>
</dbReference>
<dbReference type="Proteomes" id="UP000324507">
    <property type="component" value="Plasmid unnamed2"/>
</dbReference>
<evidence type="ECO:0000313" key="5">
    <source>
        <dbReference type="Proteomes" id="UP000324507"/>
    </source>
</evidence>
<evidence type="ECO:0000256" key="1">
    <source>
        <dbReference type="SAM" id="MobiDB-lite"/>
    </source>
</evidence>
<geneLocation type="plasmid" evidence="3">
    <name>unnamed2</name>
</geneLocation>
<dbReference type="eggNOG" id="ENOG50338FY">
    <property type="taxonomic scope" value="Bacteria"/>
</dbReference>
<keyword evidence="2" id="KW-0614">Plasmid</keyword>
<feature type="region of interest" description="Disordered" evidence="1">
    <location>
        <begin position="1"/>
        <end position="82"/>
    </location>
</feature>
<feature type="compositionally biased region" description="Acidic residues" evidence="1">
    <location>
        <begin position="73"/>
        <end position="82"/>
    </location>
</feature>
<name>A0A1V0GYW5_9RHOB</name>
<accession>A0A1V0GYW5</accession>
<dbReference type="KEGG" id="pye:A6J80_22040"/>
<reference evidence="4" key="1">
    <citation type="submission" date="2017-03" db="EMBL/GenBank/DDBJ databases">
        <title>FDA dAtabase for Regulatory Grade micrObial Sequences (FDA-ARGOS): Supporting development and validation of Infectious Disease Dx tests.</title>
        <authorList>
            <person name="Minogue T."/>
            <person name="Wolcott M."/>
            <person name="Wasieloski L."/>
            <person name="Aguilar W."/>
            <person name="Moore D."/>
            <person name="Tallon L."/>
            <person name="Sadzewicz L."/>
            <person name="Sengamalay N."/>
            <person name="Ott S."/>
            <person name="Godinez A."/>
            <person name="Nagaraj S."/>
            <person name="Nadendla S."/>
            <person name="Geyer C."/>
            <person name="Sichtig H."/>
        </authorList>
    </citation>
    <scope>NUCLEOTIDE SEQUENCE [LARGE SCALE GENOMIC DNA]</scope>
    <source>
        <strain evidence="4">FDAARGOS_252</strain>
        <plasmid evidence="4">Plasmid unnamed5</plasmid>
    </source>
</reference>
<gene>
    <name evidence="2" type="ORF">A6J80_22040</name>
    <name evidence="3" type="ORF">FOB51_01020</name>
</gene>
<evidence type="ECO:0000313" key="3">
    <source>
        <dbReference type="EMBL" id="QEU06685.1"/>
    </source>
</evidence>
<proteinExistence type="predicted"/>
<geneLocation type="plasmid" evidence="2 4">
    <name>unnamed5</name>
</geneLocation>
<protein>
    <submittedName>
        <fullName evidence="2">Uncharacterized protein</fullName>
    </submittedName>
</protein>
<reference evidence="2" key="2">
    <citation type="submission" date="2017-12" db="EMBL/GenBank/DDBJ databases">
        <title>FDA dAtabase for Regulatory Grade micrObial Sequences (FDA-ARGOS): Supporting development and validation of Infectious Disease Dx tests.</title>
        <authorList>
            <person name="Campos J."/>
            <person name="Goldberg B."/>
            <person name="Tallon L."/>
            <person name="Sadzewicz L."/>
            <person name="Sengamalay N."/>
            <person name="Ott S."/>
            <person name="Godinez A."/>
            <person name="Nagaraj S."/>
            <person name="Vyas G."/>
            <person name="Aluvathingal J."/>
            <person name="Nadendla S."/>
            <person name="Geyer C."/>
            <person name="Nandy P."/>
            <person name="Hobson J."/>
            <person name="Sichtig H."/>
        </authorList>
    </citation>
    <scope>NUCLEOTIDE SEQUENCE</scope>
    <source>
        <strain evidence="2">FDAARGOS_252</strain>
        <plasmid evidence="2">unnamed5</plasmid>
    </source>
</reference>
<evidence type="ECO:0000313" key="2">
    <source>
        <dbReference type="EMBL" id="ARC38980.1"/>
    </source>
</evidence>
<sequence>MANASHKKFGAGQQDQGKGDGTGALGPDEIEELPPGEILSNRDKSRHSDQRGLDSRHVQTQQHHDHVDNRDGDGDDDTPGQA</sequence>
<feature type="compositionally biased region" description="Basic and acidic residues" evidence="1">
    <location>
        <begin position="40"/>
        <end position="72"/>
    </location>
</feature>
<dbReference type="Proteomes" id="UP000191257">
    <property type="component" value="Plasmid unnamed5"/>
</dbReference>
<dbReference type="EMBL" id="CP020445">
    <property type="protein sequence ID" value="ARC38980.1"/>
    <property type="molecule type" value="Genomic_DNA"/>
</dbReference>
<dbReference type="RefSeq" id="WP_080623241.1">
    <property type="nucleotide sequence ID" value="NZ_CALTWI010000010.1"/>
</dbReference>
<dbReference type="AlphaFoldDB" id="A0A1V0GYW5"/>
<reference evidence="3 5" key="3">
    <citation type="submission" date="2019-09" db="EMBL/GenBank/DDBJ databases">
        <title>FDA dAtabase for Regulatory Grade micrObial Sequences (FDA-ARGOS): Supporting development and validation of Infectious Disease Dx tests.</title>
        <authorList>
            <person name="Sciortino C."/>
            <person name="Tallon L."/>
            <person name="Sadzewicz L."/>
            <person name="Vavikolanu K."/>
            <person name="Mehta A."/>
            <person name="Aluvathingal J."/>
            <person name="Nadendla S."/>
            <person name="Nandy P."/>
            <person name="Geyer C."/>
            <person name="Yan Y."/>
            <person name="Sichtig H."/>
        </authorList>
    </citation>
    <scope>NUCLEOTIDE SEQUENCE [LARGE SCALE GENOMIC DNA]</scope>
    <source>
        <strain evidence="3 5">FDAARGOS_643</strain>
        <plasmid evidence="3 5">unnamed2</plasmid>
    </source>
</reference>
<organism evidence="2 4">
    <name type="scientific">Paracoccus yeei</name>
    <dbReference type="NCBI Taxonomy" id="147645"/>
    <lineage>
        <taxon>Bacteria</taxon>
        <taxon>Pseudomonadati</taxon>
        <taxon>Pseudomonadota</taxon>
        <taxon>Alphaproteobacteria</taxon>
        <taxon>Rhodobacterales</taxon>
        <taxon>Paracoccaceae</taxon>
        <taxon>Paracoccus</taxon>
    </lineage>
</organism>